<evidence type="ECO:0000256" key="6">
    <source>
        <dbReference type="HAMAP-Rule" id="MF_03036"/>
    </source>
</evidence>
<evidence type="ECO:0000313" key="8">
    <source>
        <dbReference type="Proteomes" id="UP000196084"/>
    </source>
</evidence>
<dbReference type="GO" id="GO:0009116">
    <property type="term" value="P:nucleoside metabolic process"/>
    <property type="evidence" value="ECO:0007669"/>
    <property type="project" value="UniProtKB-UniRule"/>
</dbReference>
<dbReference type="GO" id="GO:0070694">
    <property type="term" value="F:5-hydroxymethyl-dUMP N-hydrolase activity"/>
    <property type="evidence" value="ECO:0007669"/>
    <property type="project" value="InterPro"/>
</dbReference>
<dbReference type="Proteomes" id="UP000196084">
    <property type="component" value="Unassembled WGS sequence"/>
</dbReference>
<name>A0A202E703_9EURY</name>
<accession>A0A202E703</accession>
<dbReference type="InterPro" id="IPR007710">
    <property type="entry name" value="Nucleoside_deoxyribTrfase"/>
</dbReference>
<evidence type="ECO:0000313" key="7">
    <source>
        <dbReference type="EMBL" id="OVE84029.1"/>
    </source>
</evidence>
<dbReference type="EC" id="3.2.2.-" evidence="6"/>
<feature type="binding site" description="in other chain" evidence="6">
    <location>
        <position position="84"/>
    </location>
    <ligand>
        <name>substrate</name>
        <note>ligand shared between homodimeric partners</note>
    </ligand>
</feature>
<reference evidence="7 8" key="1">
    <citation type="submission" date="2017-02" db="EMBL/GenBank/DDBJ databases">
        <title>Natronthermophilus aegyptiacus gen. nov.,sp. nov., an aerobic, extremely halophilic alkalithermophilic archaeon isolated from the athalassohaline Wadi An Natrun, Egypt.</title>
        <authorList>
            <person name="Zhao B."/>
        </authorList>
    </citation>
    <scope>NUCLEOTIDE SEQUENCE [LARGE SCALE GENOMIC DNA]</scope>
    <source>
        <strain evidence="7 8">CGMCC 1.3597</strain>
    </source>
</reference>
<comment type="catalytic activity">
    <reaction evidence="6">
        <text>a purine 2'-deoxyribonucleoside 5'-phosphate + H2O = a purine nucleobase + 2-deoxy-D-ribose 5-phosphate</text>
        <dbReference type="Rhea" id="RHEA:51132"/>
        <dbReference type="ChEBI" id="CHEBI:15377"/>
        <dbReference type="ChEBI" id="CHEBI:26386"/>
        <dbReference type="ChEBI" id="CHEBI:62877"/>
        <dbReference type="ChEBI" id="CHEBI:142198"/>
    </reaction>
</comment>
<dbReference type="PANTHER" id="PTHR15364:SF0">
    <property type="entry name" value="2'-DEOXYNUCLEOSIDE 5'-PHOSPHATE N-HYDROLASE 1"/>
    <property type="match status" value="1"/>
</dbReference>
<dbReference type="FunFam" id="3.40.50.450:FF:000019">
    <property type="entry name" value="2'-deoxynucleoside 5'-phosphate N-hydrolase 1"/>
    <property type="match status" value="1"/>
</dbReference>
<dbReference type="GO" id="GO:0016740">
    <property type="term" value="F:transferase activity"/>
    <property type="evidence" value="ECO:0007669"/>
    <property type="project" value="UniProtKB-KW"/>
</dbReference>
<dbReference type="EMBL" id="MWPH01000003">
    <property type="protein sequence ID" value="OVE84029.1"/>
    <property type="molecule type" value="Genomic_DNA"/>
</dbReference>
<keyword evidence="2 6" id="KW-0378">Hydrolase</keyword>
<evidence type="ECO:0000256" key="3">
    <source>
        <dbReference type="ARBA" id="ARBA00023080"/>
    </source>
</evidence>
<feature type="binding site" description="in other chain" evidence="6">
    <location>
        <begin position="4"/>
        <end position="10"/>
    </location>
    <ligand>
        <name>substrate</name>
        <note>ligand shared between homodimeric partners</note>
    </ligand>
</feature>
<keyword evidence="4 6" id="KW-0326">Glycosidase</keyword>
<dbReference type="HAMAP" id="MF_03036">
    <property type="entry name" value="Nuc_phosphate_hydrolase"/>
    <property type="match status" value="1"/>
</dbReference>
<comment type="similarity">
    <text evidence="6">Belongs to the 2'-deoxynucleoside 5'-phosphate N-hydrolase 1 family.</text>
</comment>
<dbReference type="PANTHER" id="PTHR15364">
    <property type="entry name" value="2'-DEOXYNUCLEOSIDE 5'-PHOSPHATE N-HYDROLASE 1"/>
    <property type="match status" value="1"/>
</dbReference>
<comment type="subunit">
    <text evidence="1 6">Monomer and homodimer.</text>
</comment>
<dbReference type="GO" id="GO:0042802">
    <property type="term" value="F:identical protein binding"/>
    <property type="evidence" value="ECO:0007669"/>
    <property type="project" value="UniProtKB-ARBA"/>
</dbReference>
<organism evidence="7 8">
    <name type="scientific">Natronolimnobius baerhuensis</name>
    <dbReference type="NCBI Taxonomy" id="253108"/>
    <lineage>
        <taxon>Archaea</taxon>
        <taxon>Methanobacteriati</taxon>
        <taxon>Methanobacteriota</taxon>
        <taxon>Stenosarchaea group</taxon>
        <taxon>Halobacteria</taxon>
        <taxon>Halobacteriales</taxon>
        <taxon>Natrialbaceae</taxon>
        <taxon>Natronolimnobius</taxon>
    </lineage>
</organism>
<dbReference type="InterPro" id="IPR028607">
    <property type="entry name" value="DNPH1"/>
</dbReference>
<feature type="binding site" description="in other chain" evidence="6">
    <location>
        <position position="19"/>
    </location>
    <ligand>
        <name>substrate</name>
        <note>ligand shared between homodimeric partners</note>
    </ligand>
</feature>
<dbReference type="AlphaFoldDB" id="A0A202E703"/>
<comment type="caution">
    <text evidence="7">The sequence shown here is derived from an EMBL/GenBank/DDBJ whole genome shotgun (WGS) entry which is preliminary data.</text>
</comment>
<keyword evidence="3 6" id="KW-0546">Nucleotide metabolism</keyword>
<comment type="function">
    <text evidence="6">Catalyzes the cleavage of the N-glycosidic bond of deoxyribonucleoside 5'-monophosphates to yield deoxyribose 5-phosphate and a purine or pyrimidine base.</text>
</comment>
<evidence type="ECO:0000256" key="5">
    <source>
        <dbReference type="ARBA" id="ARBA00047460"/>
    </source>
</evidence>
<keyword evidence="7" id="KW-0808">Transferase</keyword>
<dbReference type="SUPFAM" id="SSF52309">
    <property type="entry name" value="N-(deoxy)ribosyltransferase-like"/>
    <property type="match status" value="1"/>
</dbReference>
<dbReference type="GO" id="GO:0006163">
    <property type="term" value="P:purine nucleotide metabolic process"/>
    <property type="evidence" value="ECO:0007669"/>
    <property type="project" value="UniProtKB-ARBA"/>
</dbReference>
<gene>
    <name evidence="7" type="ORF">B2G88_15705</name>
</gene>
<sequence length="140" mass="15480">MDIFFSGSIRGGRDDVDLYAALIDCLETHGTVLTEHVGTENVEAVEQEQGLTDGDIHDQDVTWLEQADVVVAEVTTPSLGVGYELGRAVAWEKPVHCLYRPDSTHDLSAMIRGNDAVTITEYDDLEEAEAALEDFLERNR</sequence>
<evidence type="ECO:0000256" key="1">
    <source>
        <dbReference type="ARBA" id="ARBA00011407"/>
    </source>
</evidence>
<comment type="catalytic activity">
    <reaction evidence="6">
        <text>a pyrimidine 2'-deoxyribonucleoside 5'-phosphate + H2O = a pyrimidine nucleobase + 2-deoxy-D-ribose 5-phosphate</text>
        <dbReference type="Rhea" id="RHEA:57852"/>
        <dbReference type="ChEBI" id="CHEBI:15377"/>
        <dbReference type="ChEBI" id="CHEBI:26432"/>
        <dbReference type="ChEBI" id="CHEBI:62877"/>
        <dbReference type="ChEBI" id="CHEBI:142209"/>
    </reaction>
</comment>
<proteinExistence type="inferred from homology"/>
<evidence type="ECO:0000256" key="2">
    <source>
        <dbReference type="ARBA" id="ARBA00022801"/>
    </source>
</evidence>
<comment type="catalytic activity">
    <reaction evidence="5">
        <text>5-hydroxymethyl-dUMP + H2O = 5-hydroxymethyluracil + 2-deoxy-D-ribose 5-phosphate</text>
        <dbReference type="Rhea" id="RHEA:77099"/>
        <dbReference type="ChEBI" id="CHEBI:15377"/>
        <dbReference type="ChEBI" id="CHEBI:16964"/>
        <dbReference type="ChEBI" id="CHEBI:62877"/>
        <dbReference type="ChEBI" id="CHEBI:90409"/>
    </reaction>
    <physiologicalReaction direction="left-to-right" evidence="5">
        <dbReference type="Rhea" id="RHEA:77100"/>
    </physiologicalReaction>
</comment>
<dbReference type="Gene3D" id="3.40.50.450">
    <property type="match status" value="1"/>
</dbReference>
<dbReference type="RefSeq" id="WP_054863934.1">
    <property type="nucleotide sequence ID" value="NZ_MWPH01000003.1"/>
</dbReference>
<dbReference type="OrthoDB" id="30967at2157"/>
<feature type="binding site" evidence="6">
    <location>
        <begin position="108"/>
        <end position="110"/>
    </location>
    <ligand>
        <name>substrate</name>
        <note>ligand shared between homodimeric partners</note>
    </ligand>
</feature>
<dbReference type="InterPro" id="IPR051239">
    <property type="entry name" value="2'-dNMP_N-hydrolase"/>
</dbReference>
<protein>
    <recommendedName>
        <fullName evidence="6">Putative 2'-deoxynucleoside 5'-phosphate N-hydrolase 1</fullName>
        <ecNumber evidence="6">3.2.2.-</ecNumber>
    </recommendedName>
</protein>
<evidence type="ECO:0000256" key="4">
    <source>
        <dbReference type="ARBA" id="ARBA00023295"/>
    </source>
</evidence>
<dbReference type="GO" id="GO:0009159">
    <property type="term" value="P:deoxyribonucleoside monophosphate catabolic process"/>
    <property type="evidence" value="ECO:0007669"/>
    <property type="project" value="InterPro"/>
</dbReference>
<dbReference type="Pfam" id="PF05014">
    <property type="entry name" value="Nuc_deoxyrib_tr"/>
    <property type="match status" value="1"/>
</dbReference>
<keyword evidence="8" id="KW-1185">Reference proteome</keyword>